<reference evidence="2 3" key="1">
    <citation type="submission" date="2014-10" db="EMBL/GenBank/DDBJ databases">
        <authorList>
            <person name="Seo M.-J."/>
            <person name="Seok Y.J."/>
            <person name="Cha I.-T."/>
        </authorList>
    </citation>
    <scope>NUCLEOTIDE SEQUENCE [LARGE SCALE GENOMIC DNA]</scope>
    <source>
        <strain evidence="2 3">NEU</strain>
    </source>
</reference>
<feature type="region of interest" description="Disordered" evidence="1">
    <location>
        <begin position="19"/>
        <end position="40"/>
    </location>
</feature>
<evidence type="ECO:0000256" key="1">
    <source>
        <dbReference type="SAM" id="MobiDB-lite"/>
    </source>
</evidence>
<sequence length="81" mass="8449">MRRFASGAAVLIETATGSLAGKDSASASSSAASWCGSGRPGMAPPACRRDDVPRWFAPGFDRFIGSLHSMRPAYGARLVSM</sequence>
<evidence type="ECO:0000313" key="2">
    <source>
        <dbReference type="EMBL" id="OIJ39541.1"/>
    </source>
</evidence>
<proteinExistence type="predicted"/>
<organism evidence="2 3">
    <name type="scientific">Massilia timonae</name>
    <dbReference type="NCBI Taxonomy" id="47229"/>
    <lineage>
        <taxon>Bacteria</taxon>
        <taxon>Pseudomonadati</taxon>
        <taxon>Pseudomonadota</taxon>
        <taxon>Betaproteobacteria</taxon>
        <taxon>Burkholderiales</taxon>
        <taxon>Oxalobacteraceae</taxon>
        <taxon>Telluria group</taxon>
        <taxon>Massilia</taxon>
    </lineage>
</organism>
<evidence type="ECO:0000313" key="3">
    <source>
        <dbReference type="Proteomes" id="UP000180246"/>
    </source>
</evidence>
<comment type="caution">
    <text evidence="2">The sequence shown here is derived from an EMBL/GenBank/DDBJ whole genome shotgun (WGS) entry which is preliminary data.</text>
</comment>
<dbReference type="Proteomes" id="UP000180246">
    <property type="component" value="Unassembled WGS sequence"/>
</dbReference>
<accession>A0A1S2N392</accession>
<dbReference type="EMBL" id="JRYB01000001">
    <property type="protein sequence ID" value="OIJ39541.1"/>
    <property type="molecule type" value="Genomic_DNA"/>
</dbReference>
<gene>
    <name evidence="2" type="ORF">LO55_3746</name>
</gene>
<feature type="compositionally biased region" description="Low complexity" evidence="1">
    <location>
        <begin position="24"/>
        <end position="33"/>
    </location>
</feature>
<dbReference type="AlphaFoldDB" id="A0A1S2N392"/>
<name>A0A1S2N392_9BURK</name>
<protein>
    <submittedName>
        <fullName evidence="2">Uncharacterized protein</fullName>
    </submittedName>
</protein>